<dbReference type="RefSeq" id="XP_001274759.1">
    <property type="nucleotide sequence ID" value="XM_001274758.1"/>
</dbReference>
<protein>
    <recommendedName>
        <fullName evidence="3">GTP binding protein</fullName>
    </recommendedName>
</protein>
<dbReference type="SUPFAM" id="SSF48371">
    <property type="entry name" value="ARM repeat"/>
    <property type="match status" value="1"/>
</dbReference>
<dbReference type="VEuPathDB" id="FungiDB:ACLA_053790"/>
<evidence type="ECO:0000313" key="2">
    <source>
        <dbReference type="Proteomes" id="UP000006701"/>
    </source>
</evidence>
<evidence type="ECO:0000313" key="1">
    <source>
        <dbReference type="EMBL" id="EAW13333.1"/>
    </source>
</evidence>
<keyword evidence="2" id="KW-1185">Reference proteome</keyword>
<organism evidence="1 2">
    <name type="scientific">Aspergillus clavatus (strain ATCC 1007 / CBS 513.65 / DSM 816 / NCTC 3887 / NRRL 1 / QM 1276 / 107)</name>
    <dbReference type="NCBI Taxonomy" id="344612"/>
    <lineage>
        <taxon>Eukaryota</taxon>
        <taxon>Fungi</taxon>
        <taxon>Dikarya</taxon>
        <taxon>Ascomycota</taxon>
        <taxon>Pezizomycotina</taxon>
        <taxon>Eurotiomycetes</taxon>
        <taxon>Eurotiomycetidae</taxon>
        <taxon>Eurotiales</taxon>
        <taxon>Aspergillaceae</taxon>
        <taxon>Aspergillus</taxon>
        <taxon>Aspergillus subgen. Fumigati</taxon>
    </lineage>
</organism>
<dbReference type="STRING" id="344612.A1C909"/>
<dbReference type="Proteomes" id="UP000006701">
    <property type="component" value="Unassembled WGS sequence"/>
</dbReference>
<dbReference type="PANTHER" id="PTHR10957">
    <property type="entry name" value="RAP1 GTPASE-GDP DISSOCIATION STIMULATOR 1"/>
    <property type="match status" value="1"/>
</dbReference>
<dbReference type="InterPro" id="IPR011989">
    <property type="entry name" value="ARM-like"/>
</dbReference>
<dbReference type="OMA" id="NGTEHQM"/>
<gene>
    <name evidence="1" type="ORF">ACLA_053790</name>
</gene>
<dbReference type="GO" id="GO:0005085">
    <property type="term" value="F:guanyl-nucleotide exchange factor activity"/>
    <property type="evidence" value="ECO:0007669"/>
    <property type="project" value="InterPro"/>
</dbReference>
<accession>A1C909</accession>
<sequence>MSSQQESGLICPSLGQVLPELEPGQSFLPAENTLPCPAEQEVALFRRLQDILAKAEGGDEGFDDAQTILCDLWKFRSRYLSQAAEALADGSRITSWRIPYGQAGILDFFLQIIASKDYDDNDVLLHSLRLVGNSCADTDENRAIVVKGNYTAAILTRLGPELVHVVIPVIYNICIDYGQIIKDDLLEDRETLLDFSYELIELLSERGIQSSPDGTILILMELLTDPGISFSRFVPLANCLVTYLNQKRFQDICVQKHMVDRVLAVLERSLSIETDPSSAGDTQALAQLQLKINQTLSEISASPMFPEAYPLDSSLTQNLKAWLASTEDQLQICACVMLGNIARSDAVCEVLVREINIHAELISILASDARGAVLHSALGFLKNLAIAGENRKYLGEAGIIPAISRLWGYESVPQVQFAATSMARQVIVSSIENISRLLDYRPADADSTTPPQTCLSLLLSLSQKSDSTPIKTEIGRTVASICRTLVPKSREQDSEANALLGRLFTLNEGVALPVGAMITQSQWPVVRSEGWFALALMASSKHGTVAAIECLRELDLYPLLEETMRASTSDSTDEADRVRLKKDCDNIVVLVQEILKHDPDALPVPQKATLEGLVSSHVSQQLKDTRLV</sequence>
<dbReference type="eggNOG" id="KOG4500">
    <property type="taxonomic scope" value="Eukaryota"/>
</dbReference>
<name>A1C909_ASPCL</name>
<dbReference type="Gene3D" id="1.25.10.10">
    <property type="entry name" value="Leucine-rich Repeat Variant"/>
    <property type="match status" value="1"/>
</dbReference>
<dbReference type="KEGG" id="act:ACLA_053790"/>
<evidence type="ECO:0008006" key="3">
    <source>
        <dbReference type="Google" id="ProtNLM"/>
    </source>
</evidence>
<dbReference type="HOGENOM" id="CLU_026731_1_0_1"/>
<dbReference type="GeneID" id="4707182"/>
<dbReference type="InterPro" id="IPR040144">
    <property type="entry name" value="RAP1GDS1"/>
</dbReference>
<dbReference type="InterPro" id="IPR016024">
    <property type="entry name" value="ARM-type_fold"/>
</dbReference>
<proteinExistence type="predicted"/>
<dbReference type="EMBL" id="DS027048">
    <property type="protein sequence ID" value="EAW13333.1"/>
    <property type="molecule type" value="Genomic_DNA"/>
</dbReference>
<dbReference type="OrthoDB" id="26149at2759"/>
<dbReference type="AlphaFoldDB" id="A1C909"/>
<reference evidence="1 2" key="1">
    <citation type="journal article" date="2008" name="PLoS Genet.">
        <title>Genomic islands in the pathogenic filamentous fungus Aspergillus fumigatus.</title>
        <authorList>
            <person name="Fedorova N.D."/>
            <person name="Khaldi N."/>
            <person name="Joardar V.S."/>
            <person name="Maiti R."/>
            <person name="Amedeo P."/>
            <person name="Anderson M.J."/>
            <person name="Crabtree J."/>
            <person name="Silva J.C."/>
            <person name="Badger J.H."/>
            <person name="Albarraq A."/>
            <person name="Angiuoli S."/>
            <person name="Bussey H."/>
            <person name="Bowyer P."/>
            <person name="Cotty P.J."/>
            <person name="Dyer P.S."/>
            <person name="Egan A."/>
            <person name="Galens K."/>
            <person name="Fraser-Liggett C.M."/>
            <person name="Haas B.J."/>
            <person name="Inman J.M."/>
            <person name="Kent R."/>
            <person name="Lemieux S."/>
            <person name="Malavazi I."/>
            <person name="Orvis J."/>
            <person name="Roemer T."/>
            <person name="Ronning C.M."/>
            <person name="Sundaram J.P."/>
            <person name="Sutton G."/>
            <person name="Turner G."/>
            <person name="Venter J.C."/>
            <person name="White O.R."/>
            <person name="Whitty B.R."/>
            <person name="Youngman P."/>
            <person name="Wolfe K.H."/>
            <person name="Goldman G.H."/>
            <person name="Wortman J.R."/>
            <person name="Jiang B."/>
            <person name="Denning D.W."/>
            <person name="Nierman W.C."/>
        </authorList>
    </citation>
    <scope>NUCLEOTIDE SEQUENCE [LARGE SCALE GENOMIC DNA]</scope>
    <source>
        <strain evidence="2">ATCC 1007 / CBS 513.65 / DSM 816 / NCTC 3887 / NRRL 1</strain>
    </source>
</reference>